<dbReference type="PANTHER" id="PTHR38926:SF5">
    <property type="entry name" value="F-BOX AND LEUCINE-RICH REPEAT PROTEIN 6"/>
    <property type="match status" value="1"/>
</dbReference>
<accession>A0A8J5S3S1</accession>
<sequence length="245" mass="25992">MDEDCLVEIFRRLPLDDVAAAAPLVCRSWRAAARDPSLWRKLELLGGGGGGGGTTRFMPWSPLGVAFASRYGVRRFSFAGYLRLCVARAGGAAVELSLPPLLGPAPAHELDLVSLRCPELRKVALPALSVGDDARLPDIVLEPRDTPASSNTRSQLALASRRSHVLTIIGGWSFVFRAVRATIAAAPSPAPPRSQWSTIFSVVAAASPVVVACHGLLPPRRHTSRVISTVFFLAIAAPTCCAVPV</sequence>
<proteinExistence type="predicted"/>
<dbReference type="EMBL" id="JAAALK010000289">
    <property type="protein sequence ID" value="KAG8049221.1"/>
    <property type="molecule type" value="Genomic_DNA"/>
</dbReference>
<dbReference type="InterPro" id="IPR001810">
    <property type="entry name" value="F-box_dom"/>
</dbReference>
<dbReference type="OrthoDB" id="1929062at2759"/>
<comment type="caution">
    <text evidence="2">The sequence shown here is derived from an EMBL/GenBank/DDBJ whole genome shotgun (WGS) entry which is preliminary data.</text>
</comment>
<dbReference type="Pfam" id="PF12937">
    <property type="entry name" value="F-box-like"/>
    <property type="match status" value="1"/>
</dbReference>
<dbReference type="SMART" id="SM00256">
    <property type="entry name" value="FBOX"/>
    <property type="match status" value="1"/>
</dbReference>
<name>A0A8J5S3S1_ZIZPA</name>
<evidence type="ECO:0000313" key="3">
    <source>
        <dbReference type="Proteomes" id="UP000729402"/>
    </source>
</evidence>
<protein>
    <recommendedName>
        <fullName evidence="1">F-box domain-containing protein</fullName>
    </recommendedName>
</protein>
<evidence type="ECO:0000313" key="2">
    <source>
        <dbReference type="EMBL" id="KAG8049221.1"/>
    </source>
</evidence>
<keyword evidence="3" id="KW-1185">Reference proteome</keyword>
<gene>
    <name evidence="2" type="ORF">GUJ93_ZPchr0009g1396</name>
</gene>
<dbReference type="AlphaFoldDB" id="A0A8J5S3S1"/>
<organism evidence="2 3">
    <name type="scientific">Zizania palustris</name>
    <name type="common">Northern wild rice</name>
    <dbReference type="NCBI Taxonomy" id="103762"/>
    <lineage>
        <taxon>Eukaryota</taxon>
        <taxon>Viridiplantae</taxon>
        <taxon>Streptophyta</taxon>
        <taxon>Embryophyta</taxon>
        <taxon>Tracheophyta</taxon>
        <taxon>Spermatophyta</taxon>
        <taxon>Magnoliopsida</taxon>
        <taxon>Liliopsida</taxon>
        <taxon>Poales</taxon>
        <taxon>Poaceae</taxon>
        <taxon>BOP clade</taxon>
        <taxon>Oryzoideae</taxon>
        <taxon>Oryzeae</taxon>
        <taxon>Zizaniinae</taxon>
        <taxon>Zizania</taxon>
    </lineage>
</organism>
<dbReference type="PROSITE" id="PS50181">
    <property type="entry name" value="FBOX"/>
    <property type="match status" value="1"/>
</dbReference>
<evidence type="ECO:0000259" key="1">
    <source>
        <dbReference type="PROSITE" id="PS50181"/>
    </source>
</evidence>
<dbReference type="Proteomes" id="UP000729402">
    <property type="component" value="Unassembled WGS sequence"/>
</dbReference>
<feature type="domain" description="F-box" evidence="1">
    <location>
        <begin position="1"/>
        <end position="42"/>
    </location>
</feature>
<reference evidence="2" key="2">
    <citation type="submission" date="2021-02" db="EMBL/GenBank/DDBJ databases">
        <authorList>
            <person name="Kimball J.A."/>
            <person name="Haas M.W."/>
            <person name="Macchietto M."/>
            <person name="Kono T."/>
            <person name="Duquette J."/>
            <person name="Shao M."/>
        </authorList>
    </citation>
    <scope>NUCLEOTIDE SEQUENCE</scope>
    <source>
        <tissue evidence="2">Fresh leaf tissue</tissue>
    </source>
</reference>
<dbReference type="PANTHER" id="PTHR38926">
    <property type="entry name" value="F-BOX DOMAIN CONTAINING PROTEIN, EXPRESSED"/>
    <property type="match status" value="1"/>
</dbReference>
<reference evidence="2" key="1">
    <citation type="journal article" date="2021" name="bioRxiv">
        <title>Whole Genome Assembly and Annotation of Northern Wild Rice, Zizania palustris L., Supports a Whole Genome Duplication in the Zizania Genus.</title>
        <authorList>
            <person name="Haas M."/>
            <person name="Kono T."/>
            <person name="Macchietto M."/>
            <person name="Millas R."/>
            <person name="McGilp L."/>
            <person name="Shao M."/>
            <person name="Duquette J."/>
            <person name="Hirsch C.N."/>
            <person name="Kimball J."/>
        </authorList>
    </citation>
    <scope>NUCLEOTIDE SEQUENCE</scope>
    <source>
        <tissue evidence="2">Fresh leaf tissue</tissue>
    </source>
</reference>